<reference evidence="1 2" key="1">
    <citation type="journal article" date="2010" name="Stand. Genomic Sci.">
        <title>Complete genome sequence of Conexibacter woesei type strain (ID131577).</title>
        <authorList>
            <person name="Pukall R."/>
            <person name="Lapidus A."/>
            <person name="Glavina Del Rio T."/>
            <person name="Copeland A."/>
            <person name="Tice H."/>
            <person name="Cheng J.-F."/>
            <person name="Lucas S."/>
            <person name="Chen F."/>
            <person name="Nolan M."/>
            <person name="Bruce D."/>
            <person name="Goodwin L."/>
            <person name="Pitluck S."/>
            <person name="Mavromatis K."/>
            <person name="Ivanova N."/>
            <person name="Ovchinnikova G."/>
            <person name="Pati A."/>
            <person name="Chen A."/>
            <person name="Palaniappan K."/>
            <person name="Land M."/>
            <person name="Hauser L."/>
            <person name="Chang Y.-J."/>
            <person name="Jeffries C.D."/>
            <person name="Chain P."/>
            <person name="Meincke L."/>
            <person name="Sims D."/>
            <person name="Brettin T."/>
            <person name="Detter J.C."/>
            <person name="Rohde M."/>
            <person name="Goeker M."/>
            <person name="Bristow J."/>
            <person name="Eisen J.A."/>
            <person name="Markowitz V."/>
            <person name="Kyrpides N.C."/>
            <person name="Klenk H.-P."/>
            <person name="Hugenholtz P."/>
        </authorList>
    </citation>
    <scope>NUCLEOTIDE SEQUENCE [LARGE SCALE GENOMIC DNA]</scope>
    <source>
        <strain evidence="2">DSM 14684 / CIP 108061 / JCM 11494 / NBRC 100937 / ID131577</strain>
    </source>
</reference>
<dbReference type="HOGENOM" id="CLU_2933443_0_0_11"/>
<evidence type="ECO:0000313" key="1">
    <source>
        <dbReference type="EMBL" id="ADB50450.1"/>
    </source>
</evidence>
<dbReference type="Proteomes" id="UP000008229">
    <property type="component" value="Chromosome"/>
</dbReference>
<gene>
    <name evidence="1" type="ordered locus">Cwoe_2024</name>
</gene>
<dbReference type="KEGG" id="cwo:Cwoe_2024"/>
<evidence type="ECO:0000313" key="2">
    <source>
        <dbReference type="Proteomes" id="UP000008229"/>
    </source>
</evidence>
<proteinExistence type="predicted"/>
<name>D3F478_CONWI</name>
<sequence>MIGGEEPNVADLQLASSLRMLSTFADARRLLDGRPADALARRVFPEYDGEMSAGTYALAA</sequence>
<dbReference type="AlphaFoldDB" id="D3F478"/>
<reference evidence="2" key="2">
    <citation type="submission" date="2010-01" db="EMBL/GenBank/DDBJ databases">
        <title>The complete genome of Conexibacter woesei DSM 14684.</title>
        <authorList>
            <consortium name="US DOE Joint Genome Institute (JGI-PGF)"/>
            <person name="Lucas S."/>
            <person name="Copeland A."/>
            <person name="Lapidus A."/>
            <person name="Glavina del Rio T."/>
            <person name="Dalin E."/>
            <person name="Tice H."/>
            <person name="Bruce D."/>
            <person name="Goodwin L."/>
            <person name="Pitluck S."/>
            <person name="Kyrpides N."/>
            <person name="Mavromatis K."/>
            <person name="Ivanova N."/>
            <person name="Mikhailova N."/>
            <person name="Chertkov O."/>
            <person name="Brettin T."/>
            <person name="Detter J.C."/>
            <person name="Han C."/>
            <person name="Larimer F."/>
            <person name="Land M."/>
            <person name="Hauser L."/>
            <person name="Markowitz V."/>
            <person name="Cheng J.-F."/>
            <person name="Hugenholtz P."/>
            <person name="Woyke T."/>
            <person name="Wu D."/>
            <person name="Pukall R."/>
            <person name="Steenblock K."/>
            <person name="Schneider S."/>
            <person name="Klenk H.-P."/>
            <person name="Eisen J.A."/>
        </authorList>
    </citation>
    <scope>NUCLEOTIDE SEQUENCE [LARGE SCALE GENOMIC DNA]</scope>
    <source>
        <strain evidence="2">DSM 14684 / CIP 108061 / JCM 11494 / NBRC 100937 / ID131577</strain>
    </source>
</reference>
<organism evidence="1 2">
    <name type="scientific">Conexibacter woesei (strain DSM 14684 / CCUG 47730 / CIP 108061 / JCM 11494 / NBRC 100937 / ID131577)</name>
    <dbReference type="NCBI Taxonomy" id="469383"/>
    <lineage>
        <taxon>Bacteria</taxon>
        <taxon>Bacillati</taxon>
        <taxon>Actinomycetota</taxon>
        <taxon>Thermoleophilia</taxon>
        <taxon>Solirubrobacterales</taxon>
        <taxon>Conexibacteraceae</taxon>
        <taxon>Conexibacter</taxon>
    </lineage>
</organism>
<dbReference type="EMBL" id="CP001854">
    <property type="protein sequence ID" value="ADB50450.1"/>
    <property type="molecule type" value="Genomic_DNA"/>
</dbReference>
<keyword evidence="2" id="KW-1185">Reference proteome</keyword>
<accession>D3F478</accession>
<dbReference type="eggNOG" id="COG0625">
    <property type="taxonomic scope" value="Bacteria"/>
</dbReference>
<protein>
    <submittedName>
        <fullName evidence="1">Uncharacterized protein</fullName>
    </submittedName>
</protein>